<evidence type="ECO:0000256" key="1">
    <source>
        <dbReference type="SAM" id="Phobius"/>
    </source>
</evidence>
<dbReference type="PANTHER" id="PTHR39430">
    <property type="entry name" value="MEMBRANE-ASSOCIATED PROTEASE-RELATED"/>
    <property type="match status" value="1"/>
</dbReference>
<reference evidence="4" key="1">
    <citation type="submission" date="2016-10" db="EMBL/GenBank/DDBJ databases">
        <authorList>
            <person name="Varghese N."/>
            <person name="Submissions S."/>
        </authorList>
    </citation>
    <scope>NUCLEOTIDE SEQUENCE [LARGE SCALE GENOMIC DNA]</scope>
    <source>
        <strain evidence="4">DSM 24767</strain>
    </source>
</reference>
<feature type="transmembrane region" description="Helical" evidence="1">
    <location>
        <begin position="295"/>
        <end position="313"/>
    </location>
</feature>
<keyword evidence="4" id="KW-1185">Reference proteome</keyword>
<gene>
    <name evidence="3" type="ORF">SAMN04489842_0833</name>
</gene>
<protein>
    <recommendedName>
        <fullName evidence="2">CAAX prenyl protease 2/Lysostaphin resistance protein A-like domain-containing protein</fullName>
    </recommendedName>
</protein>
<dbReference type="STRING" id="1095778.SAMN04489842_0833"/>
<dbReference type="PANTHER" id="PTHR39430:SF1">
    <property type="entry name" value="PROTEASE"/>
    <property type="match status" value="1"/>
</dbReference>
<feature type="transmembrane region" description="Helical" evidence="1">
    <location>
        <begin position="112"/>
        <end position="133"/>
    </location>
</feature>
<keyword evidence="1" id="KW-0812">Transmembrane</keyword>
<dbReference type="InterPro" id="IPR003675">
    <property type="entry name" value="Rce1/LyrA-like_dom"/>
</dbReference>
<sequence length="330" mass="33796">MHEPTVDDDSRGGIVDRVLYGGDTRLRATWRVLVPLVVAITVYVLGLLAVQQFVGAGGEPSPNGAVDVQEGIAGSVAIIVVIGVATTAALLVASRLDRRPITRYGLEFSRAWWRDFGGGVAIGLVASGSMIAFSVGAGQMTAEVELTGVGVDSAAVTAVVLAVLVGFVLANNVLEEVLFRGIVITNAAEGLRERSFGVVPAVGAAVAVSLPLFGLFHVLGGGAALVITSAIAGIYFAAGYVLTGQLALPIGVHFGGIVTYSVQQATLLGGLTLPSIVVVETATDPSMLTAFGSQFARVVVGVALIAVWVYVVYGQVSIDDGVYGRAESDA</sequence>
<dbReference type="EMBL" id="FNLC01000001">
    <property type="protein sequence ID" value="SDQ43950.1"/>
    <property type="molecule type" value="Genomic_DNA"/>
</dbReference>
<dbReference type="GO" id="GO:0004175">
    <property type="term" value="F:endopeptidase activity"/>
    <property type="evidence" value="ECO:0007669"/>
    <property type="project" value="UniProtKB-ARBA"/>
</dbReference>
<feature type="transmembrane region" description="Helical" evidence="1">
    <location>
        <begin position="222"/>
        <end position="242"/>
    </location>
</feature>
<feature type="transmembrane region" description="Helical" evidence="1">
    <location>
        <begin position="153"/>
        <end position="174"/>
    </location>
</feature>
<evidence type="ECO:0000313" key="3">
    <source>
        <dbReference type="EMBL" id="SDQ43950.1"/>
    </source>
</evidence>
<evidence type="ECO:0000259" key="2">
    <source>
        <dbReference type="Pfam" id="PF02517"/>
    </source>
</evidence>
<organism evidence="3 4">
    <name type="scientific">Natronobacterium texcoconense</name>
    <dbReference type="NCBI Taxonomy" id="1095778"/>
    <lineage>
        <taxon>Archaea</taxon>
        <taxon>Methanobacteriati</taxon>
        <taxon>Methanobacteriota</taxon>
        <taxon>Stenosarchaea group</taxon>
        <taxon>Halobacteria</taxon>
        <taxon>Halobacteriales</taxon>
        <taxon>Natrialbaceae</taxon>
        <taxon>Natronobacterium</taxon>
    </lineage>
</organism>
<feature type="domain" description="CAAX prenyl protease 2/Lysostaphin resistance protein A-like" evidence="2">
    <location>
        <begin position="160"/>
        <end position="254"/>
    </location>
</feature>
<dbReference type="AlphaFoldDB" id="A0A1H1AWA4"/>
<dbReference type="Proteomes" id="UP000198848">
    <property type="component" value="Unassembled WGS sequence"/>
</dbReference>
<dbReference type="GO" id="GO:0080120">
    <property type="term" value="P:CAAX-box protein maturation"/>
    <property type="evidence" value="ECO:0007669"/>
    <property type="project" value="UniProtKB-ARBA"/>
</dbReference>
<feature type="transmembrane region" description="Helical" evidence="1">
    <location>
        <begin position="195"/>
        <end position="216"/>
    </location>
</feature>
<accession>A0A1H1AWA4</accession>
<proteinExistence type="predicted"/>
<dbReference type="RefSeq" id="WP_090377748.1">
    <property type="nucleotide sequence ID" value="NZ_FNLC01000001.1"/>
</dbReference>
<keyword evidence="1" id="KW-0472">Membrane</keyword>
<name>A0A1H1AWA4_NATTX</name>
<dbReference type="Pfam" id="PF02517">
    <property type="entry name" value="Rce1-like"/>
    <property type="match status" value="1"/>
</dbReference>
<feature type="transmembrane region" description="Helical" evidence="1">
    <location>
        <begin position="71"/>
        <end position="92"/>
    </location>
</feature>
<keyword evidence="1" id="KW-1133">Transmembrane helix</keyword>
<feature type="transmembrane region" description="Helical" evidence="1">
    <location>
        <begin position="32"/>
        <end position="51"/>
    </location>
</feature>
<dbReference type="OrthoDB" id="331240at2157"/>
<evidence type="ECO:0000313" key="4">
    <source>
        <dbReference type="Proteomes" id="UP000198848"/>
    </source>
</evidence>